<evidence type="ECO:0000256" key="1">
    <source>
        <dbReference type="SAM" id="Phobius"/>
    </source>
</evidence>
<keyword evidence="1" id="KW-0472">Membrane</keyword>
<proteinExistence type="predicted"/>
<name>A0A2P5B7B4_PARAD</name>
<evidence type="ECO:0000313" key="3">
    <source>
        <dbReference type="Proteomes" id="UP000237105"/>
    </source>
</evidence>
<sequence>MVTWHCFCGTWLIKRLNISKKKKKRRGGKNETLCAAGSLPSMFSPLLSSLLLYVMSVLLSSCLIMLCAALVYSSLQGRFCMIAIGMSMLSWICMSFLPLSTMGFLAQIGMGNPIHTDDSMPVGHRIGCIPV</sequence>
<dbReference type="AlphaFoldDB" id="A0A2P5B7B4"/>
<keyword evidence="1" id="KW-1133">Transmembrane helix</keyword>
<organism evidence="2 3">
    <name type="scientific">Parasponia andersonii</name>
    <name type="common">Sponia andersonii</name>
    <dbReference type="NCBI Taxonomy" id="3476"/>
    <lineage>
        <taxon>Eukaryota</taxon>
        <taxon>Viridiplantae</taxon>
        <taxon>Streptophyta</taxon>
        <taxon>Embryophyta</taxon>
        <taxon>Tracheophyta</taxon>
        <taxon>Spermatophyta</taxon>
        <taxon>Magnoliopsida</taxon>
        <taxon>eudicotyledons</taxon>
        <taxon>Gunneridae</taxon>
        <taxon>Pentapetalae</taxon>
        <taxon>rosids</taxon>
        <taxon>fabids</taxon>
        <taxon>Rosales</taxon>
        <taxon>Cannabaceae</taxon>
        <taxon>Parasponia</taxon>
    </lineage>
</organism>
<keyword evidence="3" id="KW-1185">Reference proteome</keyword>
<dbReference type="Proteomes" id="UP000237105">
    <property type="component" value="Unassembled WGS sequence"/>
</dbReference>
<keyword evidence="1" id="KW-0812">Transmembrane</keyword>
<reference evidence="3" key="1">
    <citation type="submission" date="2016-06" db="EMBL/GenBank/DDBJ databases">
        <title>Parallel loss of symbiosis genes in relatives of nitrogen-fixing non-legume Parasponia.</title>
        <authorList>
            <person name="Van Velzen R."/>
            <person name="Holmer R."/>
            <person name="Bu F."/>
            <person name="Rutten L."/>
            <person name="Van Zeijl A."/>
            <person name="Liu W."/>
            <person name="Santuari L."/>
            <person name="Cao Q."/>
            <person name="Sharma T."/>
            <person name="Shen D."/>
            <person name="Roswanjaya Y."/>
            <person name="Wardhani T."/>
            <person name="Kalhor M.S."/>
            <person name="Jansen J."/>
            <person name="Van den Hoogen J."/>
            <person name="Gungor B."/>
            <person name="Hartog M."/>
            <person name="Hontelez J."/>
            <person name="Verver J."/>
            <person name="Yang W.-C."/>
            <person name="Schijlen E."/>
            <person name="Repin R."/>
            <person name="Schilthuizen M."/>
            <person name="Schranz E."/>
            <person name="Heidstra R."/>
            <person name="Miyata K."/>
            <person name="Fedorova E."/>
            <person name="Kohlen W."/>
            <person name="Bisseling T."/>
            <person name="Smit S."/>
            <person name="Geurts R."/>
        </authorList>
    </citation>
    <scope>NUCLEOTIDE SEQUENCE [LARGE SCALE GENOMIC DNA]</scope>
    <source>
        <strain evidence="3">cv. WU1-14</strain>
    </source>
</reference>
<feature type="transmembrane region" description="Helical" evidence="1">
    <location>
        <begin position="79"/>
        <end position="97"/>
    </location>
</feature>
<evidence type="ECO:0008006" key="4">
    <source>
        <dbReference type="Google" id="ProtNLM"/>
    </source>
</evidence>
<feature type="transmembrane region" description="Helical" evidence="1">
    <location>
        <begin position="50"/>
        <end position="72"/>
    </location>
</feature>
<dbReference type="EMBL" id="JXTB01000345">
    <property type="protein sequence ID" value="PON44689.1"/>
    <property type="molecule type" value="Genomic_DNA"/>
</dbReference>
<accession>A0A2P5B7B4</accession>
<gene>
    <name evidence="2" type="ORF">PanWU01x14_264720</name>
</gene>
<protein>
    <recommendedName>
        <fullName evidence="4">Transmembrane protein</fullName>
    </recommendedName>
</protein>
<comment type="caution">
    <text evidence="2">The sequence shown here is derived from an EMBL/GenBank/DDBJ whole genome shotgun (WGS) entry which is preliminary data.</text>
</comment>
<evidence type="ECO:0000313" key="2">
    <source>
        <dbReference type="EMBL" id="PON44689.1"/>
    </source>
</evidence>